<keyword evidence="5 8" id="KW-1133">Transmembrane helix</keyword>
<feature type="compositionally biased region" description="Polar residues" evidence="7">
    <location>
        <begin position="866"/>
        <end position="877"/>
    </location>
</feature>
<feature type="transmembrane region" description="Helical" evidence="8">
    <location>
        <begin position="167"/>
        <end position="187"/>
    </location>
</feature>
<evidence type="ECO:0000256" key="3">
    <source>
        <dbReference type="ARBA" id="ARBA00022448"/>
    </source>
</evidence>
<evidence type="ECO:0000256" key="2">
    <source>
        <dbReference type="ARBA" id="ARBA00007015"/>
    </source>
</evidence>
<feature type="region of interest" description="Disordered" evidence="7">
    <location>
        <begin position="447"/>
        <end position="495"/>
    </location>
</feature>
<evidence type="ECO:0000256" key="4">
    <source>
        <dbReference type="ARBA" id="ARBA00022692"/>
    </source>
</evidence>
<keyword evidence="4 8" id="KW-0812">Transmembrane</keyword>
<feature type="transmembrane region" description="Helical" evidence="8">
    <location>
        <begin position="563"/>
        <end position="586"/>
    </location>
</feature>
<name>A0A2K3DRN9_CHLRE</name>
<feature type="compositionally biased region" description="Low complexity" evidence="7">
    <location>
        <begin position="481"/>
        <end position="492"/>
    </location>
</feature>
<dbReference type="AlphaFoldDB" id="A0A2K3DRN9"/>
<dbReference type="Pfam" id="PF03092">
    <property type="entry name" value="BT1"/>
    <property type="match status" value="1"/>
</dbReference>
<evidence type="ECO:0000313" key="10">
    <source>
        <dbReference type="EMBL" id="PNW83204.1"/>
    </source>
</evidence>
<dbReference type="InterPro" id="IPR039309">
    <property type="entry name" value="BT1"/>
</dbReference>
<evidence type="ECO:0000256" key="7">
    <source>
        <dbReference type="SAM" id="MobiDB-lite"/>
    </source>
</evidence>
<dbReference type="OrthoDB" id="754047at2759"/>
<feature type="compositionally biased region" description="Acidic residues" evidence="7">
    <location>
        <begin position="209"/>
        <end position="218"/>
    </location>
</feature>
<dbReference type="NCBIfam" id="TIGR00788">
    <property type="entry name" value="fbt"/>
    <property type="match status" value="1"/>
</dbReference>
<dbReference type="PANTHER" id="PTHR31585">
    <property type="entry name" value="FOLATE-BIOPTERIN TRANSPORTER 1, CHLOROPLASTIC"/>
    <property type="match status" value="1"/>
</dbReference>
<evidence type="ECO:0000256" key="9">
    <source>
        <dbReference type="SAM" id="SignalP"/>
    </source>
</evidence>
<dbReference type="SUPFAM" id="SSF103473">
    <property type="entry name" value="MFS general substrate transporter"/>
    <property type="match status" value="1"/>
</dbReference>
<accession>A0A2K3DRN9</accession>
<proteinExistence type="inferred from homology"/>
<feature type="transmembrane region" description="Helical" evidence="8">
    <location>
        <begin position="42"/>
        <end position="63"/>
    </location>
</feature>
<feature type="region of interest" description="Disordered" evidence="7">
    <location>
        <begin position="829"/>
        <end position="983"/>
    </location>
</feature>
<feature type="signal peptide" evidence="9">
    <location>
        <begin position="1"/>
        <end position="18"/>
    </location>
</feature>
<dbReference type="GO" id="GO:0008517">
    <property type="term" value="F:folic acid transmembrane transporter activity"/>
    <property type="evidence" value="ECO:0000318"/>
    <property type="project" value="GO_Central"/>
</dbReference>
<feature type="transmembrane region" description="Helical" evidence="8">
    <location>
        <begin position="630"/>
        <end position="658"/>
    </location>
</feature>
<dbReference type="Proteomes" id="UP000006906">
    <property type="component" value="Chromosome 6"/>
</dbReference>
<dbReference type="STRING" id="3055.A0A2K3DRN9"/>
<dbReference type="Gramene" id="PNW83204">
    <property type="protein sequence ID" value="PNW83204"/>
    <property type="gene ID" value="CHLRE_06g311000v5"/>
</dbReference>
<evidence type="ECO:0000256" key="1">
    <source>
        <dbReference type="ARBA" id="ARBA00004141"/>
    </source>
</evidence>
<comment type="similarity">
    <text evidence="2">Belongs to the major facilitator superfamily. Folate-biopterin transporter (TC 2.A.71) family.</text>
</comment>
<dbReference type="Gene3D" id="1.20.1250.20">
    <property type="entry name" value="MFS general substrate transporter like domains"/>
    <property type="match status" value="1"/>
</dbReference>
<feature type="compositionally biased region" description="Basic residues" evidence="7">
    <location>
        <begin position="463"/>
        <end position="476"/>
    </location>
</feature>
<dbReference type="ExpressionAtlas" id="A0A2K3DRN9">
    <property type="expression patterns" value="baseline and differential"/>
</dbReference>
<feature type="transmembrane region" description="Helical" evidence="8">
    <location>
        <begin position="523"/>
        <end position="543"/>
    </location>
</feature>
<organism evidence="10 11">
    <name type="scientific">Chlamydomonas reinhardtii</name>
    <name type="common">Chlamydomonas smithii</name>
    <dbReference type="NCBI Taxonomy" id="3055"/>
    <lineage>
        <taxon>Eukaryota</taxon>
        <taxon>Viridiplantae</taxon>
        <taxon>Chlorophyta</taxon>
        <taxon>core chlorophytes</taxon>
        <taxon>Chlorophyceae</taxon>
        <taxon>CS clade</taxon>
        <taxon>Chlamydomonadales</taxon>
        <taxon>Chlamydomonadaceae</taxon>
        <taxon>Chlamydomonas</taxon>
    </lineage>
</organism>
<keyword evidence="6 8" id="KW-0472">Membrane</keyword>
<feature type="region of interest" description="Disordered" evidence="7">
    <location>
        <begin position="207"/>
        <end position="230"/>
    </location>
</feature>
<dbReference type="GO" id="GO:0016020">
    <property type="term" value="C:membrane"/>
    <property type="evidence" value="ECO:0007669"/>
    <property type="project" value="UniProtKB-SubCell"/>
</dbReference>
<keyword evidence="3" id="KW-0813">Transport</keyword>
<feature type="compositionally biased region" description="Low complexity" evidence="7">
    <location>
        <begin position="890"/>
        <end position="905"/>
    </location>
</feature>
<dbReference type="KEGG" id="cre:CHLRE_06g311000v5"/>
<evidence type="ECO:0000313" key="11">
    <source>
        <dbReference type="Proteomes" id="UP000006906"/>
    </source>
</evidence>
<feature type="transmembrane region" description="Helical" evidence="8">
    <location>
        <begin position="75"/>
        <end position="93"/>
    </location>
</feature>
<dbReference type="InterPro" id="IPR036259">
    <property type="entry name" value="MFS_trans_sf"/>
</dbReference>
<feature type="compositionally biased region" description="Low complexity" evidence="7">
    <location>
        <begin position="829"/>
        <end position="839"/>
    </location>
</feature>
<reference evidence="10 11" key="1">
    <citation type="journal article" date="2007" name="Science">
        <title>The Chlamydomonas genome reveals the evolution of key animal and plant functions.</title>
        <authorList>
            <person name="Merchant S.S."/>
            <person name="Prochnik S.E."/>
            <person name="Vallon O."/>
            <person name="Harris E.H."/>
            <person name="Karpowicz S.J."/>
            <person name="Witman G.B."/>
            <person name="Terry A."/>
            <person name="Salamov A."/>
            <person name="Fritz-Laylin L.K."/>
            <person name="Marechal-Drouard L."/>
            <person name="Marshall W.F."/>
            <person name="Qu L.H."/>
            <person name="Nelson D.R."/>
            <person name="Sanderfoot A.A."/>
            <person name="Spalding M.H."/>
            <person name="Kapitonov V.V."/>
            <person name="Ren Q."/>
            <person name="Ferris P."/>
            <person name="Lindquist E."/>
            <person name="Shapiro H."/>
            <person name="Lucas S.M."/>
            <person name="Grimwood J."/>
            <person name="Schmutz J."/>
            <person name="Cardol P."/>
            <person name="Cerutti H."/>
            <person name="Chanfreau G."/>
            <person name="Chen C.L."/>
            <person name="Cognat V."/>
            <person name="Croft M.T."/>
            <person name="Dent R."/>
            <person name="Dutcher S."/>
            <person name="Fernandez E."/>
            <person name="Fukuzawa H."/>
            <person name="Gonzalez-Ballester D."/>
            <person name="Gonzalez-Halphen D."/>
            <person name="Hallmann A."/>
            <person name="Hanikenne M."/>
            <person name="Hippler M."/>
            <person name="Inwood W."/>
            <person name="Jabbari K."/>
            <person name="Kalanon M."/>
            <person name="Kuras R."/>
            <person name="Lefebvre P.A."/>
            <person name="Lemaire S.D."/>
            <person name="Lobanov A.V."/>
            <person name="Lohr M."/>
            <person name="Manuell A."/>
            <person name="Meier I."/>
            <person name="Mets L."/>
            <person name="Mittag M."/>
            <person name="Mittelmeier T."/>
            <person name="Moroney J.V."/>
            <person name="Moseley J."/>
            <person name="Napoli C."/>
            <person name="Nedelcu A.M."/>
            <person name="Niyogi K."/>
            <person name="Novoselov S.V."/>
            <person name="Paulsen I.T."/>
            <person name="Pazour G."/>
            <person name="Purton S."/>
            <person name="Ral J.P."/>
            <person name="Riano-Pachon D.M."/>
            <person name="Riekhof W."/>
            <person name="Rymarquis L."/>
            <person name="Schroda M."/>
            <person name="Stern D."/>
            <person name="Umen J."/>
            <person name="Willows R."/>
            <person name="Wilson N."/>
            <person name="Zimmer S.L."/>
            <person name="Allmer J."/>
            <person name="Balk J."/>
            <person name="Bisova K."/>
            <person name="Chen C.J."/>
            <person name="Elias M."/>
            <person name="Gendler K."/>
            <person name="Hauser C."/>
            <person name="Lamb M.R."/>
            <person name="Ledford H."/>
            <person name="Long J.C."/>
            <person name="Minagawa J."/>
            <person name="Page M.D."/>
            <person name="Pan J."/>
            <person name="Pootakham W."/>
            <person name="Roje S."/>
            <person name="Rose A."/>
            <person name="Stahlberg E."/>
            <person name="Terauchi A.M."/>
            <person name="Yang P."/>
            <person name="Ball S."/>
            <person name="Bowler C."/>
            <person name="Dieckmann C.L."/>
            <person name="Gladyshev V.N."/>
            <person name="Green P."/>
            <person name="Jorgensen R."/>
            <person name="Mayfield S."/>
            <person name="Mueller-Roeber B."/>
            <person name="Rajamani S."/>
            <person name="Sayre R.T."/>
            <person name="Brokstein P."/>
            <person name="Dubchak I."/>
            <person name="Goodstein D."/>
            <person name="Hornick L."/>
            <person name="Huang Y.W."/>
            <person name="Jhaveri J."/>
            <person name="Luo Y."/>
            <person name="Martinez D."/>
            <person name="Ngau W.C."/>
            <person name="Otillar B."/>
            <person name="Poliakov A."/>
            <person name="Porter A."/>
            <person name="Szajkowski L."/>
            <person name="Werner G."/>
            <person name="Zhou K."/>
            <person name="Grigoriev I.V."/>
            <person name="Rokhsar D.S."/>
            <person name="Grossman A.R."/>
        </authorList>
    </citation>
    <scope>NUCLEOTIDE SEQUENCE [LARGE SCALE GENOMIC DNA]</scope>
    <source>
        <strain evidence="11">CC-503</strain>
    </source>
</reference>
<feature type="transmembrane region" description="Helical" evidence="8">
    <location>
        <begin position="598"/>
        <end position="618"/>
    </location>
</feature>
<feature type="transmembrane region" description="Helical" evidence="8">
    <location>
        <begin position="140"/>
        <end position="161"/>
    </location>
</feature>
<dbReference type="InterPro" id="IPR004324">
    <property type="entry name" value="FBT"/>
</dbReference>
<evidence type="ECO:0000256" key="8">
    <source>
        <dbReference type="SAM" id="Phobius"/>
    </source>
</evidence>
<dbReference type="GO" id="GO:0098838">
    <property type="term" value="P:folate transmembrane transport"/>
    <property type="evidence" value="ECO:0000318"/>
    <property type="project" value="GO_Central"/>
</dbReference>
<comment type="subcellular location">
    <subcellularLocation>
        <location evidence="1">Membrane</location>
        <topology evidence="1">Multi-pass membrane protein</topology>
    </subcellularLocation>
</comment>
<feature type="transmembrane region" description="Helical" evidence="8">
    <location>
        <begin position="679"/>
        <end position="698"/>
    </location>
</feature>
<feature type="compositionally biased region" description="Gly residues" evidence="7">
    <location>
        <begin position="940"/>
        <end position="951"/>
    </location>
</feature>
<feature type="chain" id="PRO_5014373414" evidence="9">
    <location>
        <begin position="19"/>
        <end position="983"/>
    </location>
</feature>
<protein>
    <submittedName>
        <fullName evidence="10">Uncharacterized protein</fullName>
    </submittedName>
</protein>
<dbReference type="EMBL" id="CM008967">
    <property type="protein sequence ID" value="PNW83204.1"/>
    <property type="molecule type" value="Genomic_DNA"/>
</dbReference>
<sequence length="983" mass="96826">MRREPALLAMSLVYLVQGLSDMAWLAEKYFLKDDLGASPAQVSLFLSLASVPWMVKPVLGFISDSLPLWGYRRRSYLLLASVAAAGSWVYLAVGASSLAATLWAMVLGSGAVALSDVVVDSMVVEKAREEEQDSAGNLQSLCWAAYAVGQVATAALSGSLVEAQGPRFVFGLTAAFPLLIGAASLMVHEERVSTEAALRGLTASIEDTWSSDDDEADWEPGAGGGGGGAGWEAAAGAAGGAALAGTSLPVAAVVVAAEAEAEQATQSSGRSAAADWGQAGGGAGSGTGPWAAWSGAAGGRGGYGAAAPTPTQAAVAPLQLEPGGTAAAAAPDPEVAAAAARAQVAAAALFASPPSLPLPPPPPPLPPLPGTTFTTITSPLDSWGPPAAPLPGSPCLGGLAPPAPVDVGAAVTPLALLPEISSASSSSSSSGGGLVLSLLPPPVPAPIPCPTTAALHTTPASPRGRHRRPGGSRTHKPLPSPSALAAATALAPRPHPPSLRERGAALAAAAAAARSSMLSHGSALWTALSAPAIAWPVTFLMLLSATPAADDAVFFFEVEALGFTPSFLGAVQLAIAVASLAGVWLYNAAFKGVPLRSFLLWGNLLGAALQCSDLMLVARVNTWFGLDDRLFVLGGSVVTSVITNVLSMPTLVLAARLCPKGLEATMFATIMSLLNMADGVRYAGGAGLMAALGVSGGSYDNLPLLVGLCNACLLLPLPVLALVPANLDCAELAASAAASTDGGAERRGAGARGQGEEDECELSGLEEEGNQAAAVPVPVVGTQQAAVATGPAALTVQTAPSVSAGGTPAPRAGAAAGVAAAATAAAAAGAEDTSAAAPGSVSGRSRSPHKKPQPHLHPHSHFGDPSQHQPLSEQTWRQGWDPNWPPQPPQQQGQQGEGGVDPAPGADGGGNVNGGNGGGGAAVAADRNGAGPAGVQAAGNGNGTGGAGGTGDKANGQGRADALSGTAAGGGEGEVARVAARGP</sequence>
<dbReference type="GeneID" id="5716792"/>
<dbReference type="PANTHER" id="PTHR31585:SF0">
    <property type="entry name" value="FOLATE-BIOPTERIN TRANSPORTER 1, CHLOROPLASTIC"/>
    <property type="match status" value="1"/>
</dbReference>
<feature type="compositionally biased region" description="Low complexity" evidence="7">
    <location>
        <begin position="922"/>
        <end position="939"/>
    </location>
</feature>
<gene>
    <name evidence="10" type="ORF">CHLRE_06g311000v5</name>
</gene>
<keyword evidence="11" id="KW-1185">Reference proteome</keyword>
<evidence type="ECO:0000256" key="5">
    <source>
        <dbReference type="ARBA" id="ARBA00022989"/>
    </source>
</evidence>
<dbReference type="RefSeq" id="XP_042924501.1">
    <property type="nucleotide sequence ID" value="XM_043063795.1"/>
</dbReference>
<evidence type="ECO:0000256" key="6">
    <source>
        <dbReference type="ARBA" id="ARBA00023136"/>
    </source>
</evidence>
<feature type="compositionally biased region" description="Gly residues" evidence="7">
    <location>
        <begin position="221"/>
        <end position="230"/>
    </location>
</feature>
<feature type="compositionally biased region" description="Acidic residues" evidence="7">
    <location>
        <begin position="756"/>
        <end position="769"/>
    </location>
</feature>
<feature type="transmembrane region" description="Helical" evidence="8">
    <location>
        <begin position="704"/>
        <end position="723"/>
    </location>
</feature>
<feature type="compositionally biased region" description="Gly residues" evidence="7">
    <location>
        <begin position="278"/>
        <end position="287"/>
    </location>
</feature>
<feature type="compositionally biased region" description="Gly residues" evidence="7">
    <location>
        <begin position="906"/>
        <end position="921"/>
    </location>
</feature>
<feature type="region of interest" description="Disordered" evidence="7">
    <location>
        <begin position="264"/>
        <end position="293"/>
    </location>
</feature>
<keyword evidence="9" id="KW-0732">Signal</keyword>
<feature type="compositionally biased region" description="Basic residues" evidence="7">
    <location>
        <begin position="846"/>
        <end position="860"/>
    </location>
</feature>
<feature type="region of interest" description="Disordered" evidence="7">
    <location>
        <begin position="741"/>
        <end position="769"/>
    </location>
</feature>
<dbReference type="InParanoid" id="A0A2K3DRN9"/>